<evidence type="ECO:0000313" key="1">
    <source>
        <dbReference type="EMBL" id="EKD29621.1"/>
    </source>
</evidence>
<sequence length="185" mass="22408">MLDYTPSDPQIQIVKISPEKEKALRDFSQIFLEKINEADRANSDFRRMKLFIETLWNKDTKNSEDIEKKIQSLYIKYKDFSDFNYEYVRFLLIYKGDYETGLNLAKDILDKDEKMRYKIEDEIFMELAVQVVVWNFQEYVLYGLKKFWKDVQKFIEWHRDASNDTTAIENYNKALEYIKNTAPRK</sequence>
<gene>
    <name evidence="1" type="ORF">ACD_78C00334G0004</name>
</gene>
<reference evidence="1" key="1">
    <citation type="journal article" date="2012" name="Science">
        <title>Fermentation, hydrogen, and sulfur metabolism in multiple uncultivated bacterial phyla.</title>
        <authorList>
            <person name="Wrighton K.C."/>
            <person name="Thomas B.C."/>
            <person name="Sharon I."/>
            <person name="Miller C.S."/>
            <person name="Castelle C.J."/>
            <person name="VerBerkmoes N.C."/>
            <person name="Wilkins M.J."/>
            <person name="Hettich R.L."/>
            <person name="Lipton M.S."/>
            <person name="Williams K.H."/>
            <person name="Long P.E."/>
            <person name="Banfield J.F."/>
        </authorList>
    </citation>
    <scope>NUCLEOTIDE SEQUENCE [LARGE SCALE GENOMIC DNA]</scope>
</reference>
<comment type="caution">
    <text evidence="1">The sequence shown here is derived from an EMBL/GenBank/DDBJ whole genome shotgun (WGS) entry which is preliminary data.</text>
</comment>
<organism evidence="1">
    <name type="scientific">uncultured bacterium</name>
    <name type="common">gcode 4</name>
    <dbReference type="NCBI Taxonomy" id="1234023"/>
    <lineage>
        <taxon>Bacteria</taxon>
        <taxon>environmental samples</taxon>
    </lineage>
</organism>
<name>K1XXH4_9BACT</name>
<protein>
    <submittedName>
        <fullName evidence="1">Uncharacterized protein</fullName>
    </submittedName>
</protein>
<dbReference type="AlphaFoldDB" id="K1XXH4"/>
<proteinExistence type="predicted"/>
<accession>K1XXH4</accession>
<dbReference type="EMBL" id="AMFJ01034334">
    <property type="protein sequence ID" value="EKD29621.1"/>
    <property type="molecule type" value="Genomic_DNA"/>
</dbReference>